<dbReference type="InterPro" id="IPR040442">
    <property type="entry name" value="Pyrv_kinase-like_dom_sf"/>
</dbReference>
<feature type="binding site" evidence="4">
    <location>
        <position position="62"/>
    </location>
    <ligand>
        <name>substrate</name>
    </ligand>
</feature>
<evidence type="ECO:0000259" key="6">
    <source>
        <dbReference type="Pfam" id="PF03328"/>
    </source>
</evidence>
<keyword evidence="2 5" id="KW-0479">Metal-binding</keyword>
<dbReference type="InterPro" id="IPR005000">
    <property type="entry name" value="Aldolase/citrate-lyase_domain"/>
</dbReference>
<evidence type="ECO:0000313" key="8">
    <source>
        <dbReference type="Proteomes" id="UP000239290"/>
    </source>
</evidence>
<keyword evidence="3 5" id="KW-0460">Magnesium</keyword>
<dbReference type="Gene3D" id="3.20.20.60">
    <property type="entry name" value="Phosphoenolpyruvate-binding domains"/>
    <property type="match status" value="1"/>
</dbReference>
<evidence type="ECO:0000256" key="3">
    <source>
        <dbReference type="ARBA" id="ARBA00022842"/>
    </source>
</evidence>
<evidence type="ECO:0000256" key="1">
    <source>
        <dbReference type="ARBA" id="ARBA00001946"/>
    </source>
</evidence>
<dbReference type="GO" id="GO:0016829">
    <property type="term" value="F:lyase activity"/>
    <property type="evidence" value="ECO:0007669"/>
    <property type="project" value="UniProtKB-KW"/>
</dbReference>
<feature type="binding site" evidence="4">
    <location>
        <position position="125"/>
    </location>
    <ligand>
        <name>substrate</name>
    </ligand>
</feature>
<dbReference type="Pfam" id="PF03328">
    <property type="entry name" value="HpcH_HpaI"/>
    <property type="match status" value="1"/>
</dbReference>
<comment type="cofactor">
    <cofactor evidence="1">
        <name>Mg(2+)</name>
        <dbReference type="ChEBI" id="CHEBI:18420"/>
    </cofactor>
</comment>
<feature type="binding site" evidence="5">
    <location>
        <position position="125"/>
    </location>
    <ligand>
        <name>Mg(2+)</name>
        <dbReference type="ChEBI" id="CHEBI:18420"/>
    </ligand>
</feature>
<dbReference type="InterPro" id="IPR011206">
    <property type="entry name" value="Citrate_lyase_beta/mcl1/mcl2"/>
</dbReference>
<organism evidence="7 8">
    <name type="scientific">Rhodococcus opacus</name>
    <name type="common">Nocardia opaca</name>
    <dbReference type="NCBI Taxonomy" id="37919"/>
    <lineage>
        <taxon>Bacteria</taxon>
        <taxon>Bacillati</taxon>
        <taxon>Actinomycetota</taxon>
        <taxon>Actinomycetes</taxon>
        <taxon>Mycobacteriales</taxon>
        <taxon>Nocardiaceae</taxon>
        <taxon>Rhodococcus</taxon>
    </lineage>
</organism>
<dbReference type="PANTHER" id="PTHR32308:SF0">
    <property type="entry name" value="HPCH_HPAI ALDOLASE_CITRATE LYASE DOMAIN-CONTAINING PROTEIN"/>
    <property type="match status" value="1"/>
</dbReference>
<feature type="domain" description="HpcH/HpaI aldolase/citrate lyase" evidence="6">
    <location>
        <begin position="1"/>
        <end position="224"/>
    </location>
</feature>
<dbReference type="AlphaFoldDB" id="A0A2S8J8N6"/>
<sequence length="290" mass="31257">MLFVPGTKTDWLDKARRAGADAVIFDLEDAVPESEKATALNHVADIVRDAGTHTDQPRLFVRINPVDCWSSADAIRRLVSPGLAGLVLPKVDTDHEVRVVDALIGWSEQEQHLPSGSVALMPVLETAKSLRDAHSIAAASQRVAYLGAVTGAGGDVARAVGFRWSPENTETIELRARVLLDVRAAGSPNPITGLWTRVNDLTGLRAFAEQNRSLGYEGMVAIHPTHIPVINEVFSPTTDELARLQRLLTTVEQAQAAGSGVVAFEGEMVDEAMAETARMVLQRFAPTPTD</sequence>
<dbReference type="GO" id="GO:0006107">
    <property type="term" value="P:oxaloacetate metabolic process"/>
    <property type="evidence" value="ECO:0007669"/>
    <property type="project" value="TreeGrafter"/>
</dbReference>
<evidence type="ECO:0000313" key="7">
    <source>
        <dbReference type="EMBL" id="PQP23406.1"/>
    </source>
</evidence>
<evidence type="ECO:0000256" key="5">
    <source>
        <dbReference type="PIRSR" id="PIRSR015582-2"/>
    </source>
</evidence>
<protein>
    <submittedName>
        <fullName evidence="7">CoA ester lyase</fullName>
    </submittedName>
</protein>
<name>A0A2S8J8N6_RHOOP</name>
<dbReference type="PIRSF" id="PIRSF015582">
    <property type="entry name" value="Cit_lyase_B"/>
    <property type="match status" value="1"/>
</dbReference>
<dbReference type="PANTHER" id="PTHR32308">
    <property type="entry name" value="LYASE BETA SUBUNIT, PUTATIVE (AFU_ORTHOLOGUE AFUA_4G13030)-RELATED"/>
    <property type="match status" value="1"/>
</dbReference>
<accession>A0A2S8J8N6</accession>
<keyword evidence="7" id="KW-0456">Lyase</keyword>
<gene>
    <name evidence="7" type="ORF">C5613_18845</name>
</gene>
<proteinExistence type="predicted"/>
<dbReference type="Proteomes" id="UP000239290">
    <property type="component" value="Unassembled WGS sequence"/>
</dbReference>
<evidence type="ECO:0000256" key="2">
    <source>
        <dbReference type="ARBA" id="ARBA00022723"/>
    </source>
</evidence>
<reference evidence="8" key="1">
    <citation type="submission" date="2018-02" db="EMBL/GenBank/DDBJ databases">
        <title>Draft genome sequencing of Rhodococcus opacus KU647198.</title>
        <authorList>
            <person name="Zheng B.-X."/>
        </authorList>
    </citation>
    <scope>NUCLEOTIDE SEQUENCE [LARGE SCALE GENOMIC DNA]</scope>
    <source>
        <strain evidence="8">04-OD7</strain>
    </source>
</reference>
<comment type="caution">
    <text evidence="7">The sequence shown here is derived from an EMBL/GenBank/DDBJ whole genome shotgun (WGS) entry which is preliminary data.</text>
</comment>
<evidence type="ECO:0000256" key="4">
    <source>
        <dbReference type="PIRSR" id="PIRSR015582-1"/>
    </source>
</evidence>
<dbReference type="GO" id="GO:0000287">
    <property type="term" value="F:magnesium ion binding"/>
    <property type="evidence" value="ECO:0007669"/>
    <property type="project" value="TreeGrafter"/>
</dbReference>
<dbReference type="SUPFAM" id="SSF51621">
    <property type="entry name" value="Phosphoenolpyruvate/pyruvate domain"/>
    <property type="match status" value="1"/>
</dbReference>
<dbReference type="InterPro" id="IPR015813">
    <property type="entry name" value="Pyrv/PenolPyrv_kinase-like_dom"/>
</dbReference>
<dbReference type="EMBL" id="PUIO01000021">
    <property type="protein sequence ID" value="PQP23406.1"/>
    <property type="molecule type" value="Genomic_DNA"/>
</dbReference>
<feature type="binding site" evidence="5">
    <location>
        <position position="155"/>
    </location>
    <ligand>
        <name>Mg(2+)</name>
        <dbReference type="ChEBI" id="CHEBI:18420"/>
    </ligand>
</feature>